<dbReference type="InterPro" id="IPR021698">
    <property type="entry name" value="DUF3280"/>
</dbReference>
<dbReference type="Proteomes" id="UP000319859">
    <property type="component" value="Unassembled WGS sequence"/>
</dbReference>
<organism evidence="1 2">
    <name type="scientific">Nitrospirillum amazonense</name>
    <dbReference type="NCBI Taxonomy" id="28077"/>
    <lineage>
        <taxon>Bacteria</taxon>
        <taxon>Pseudomonadati</taxon>
        <taxon>Pseudomonadota</taxon>
        <taxon>Alphaproteobacteria</taxon>
        <taxon>Rhodospirillales</taxon>
        <taxon>Azospirillaceae</taxon>
        <taxon>Nitrospirillum</taxon>
    </lineage>
</organism>
<sequence>MAGRLGSVGLIVLLATLALVPIGRAAAPTAIAIPDFGFVDTSGEAGDQQAAHTARLAELTQGLKAELGSGGRYRVLSLACGGAGGGMDCRAADPAALAEAARRAGARVLVLGDVHKTSTLLLSTKVQVLDVQTNRLLLDRFLSFRGDNDEAWRRMTHFIARELDGLALDGTAP</sequence>
<dbReference type="AlphaFoldDB" id="A0A560FJZ2"/>
<evidence type="ECO:0000313" key="1">
    <source>
        <dbReference type="EMBL" id="TWB21919.1"/>
    </source>
</evidence>
<dbReference type="EMBL" id="VITN01000004">
    <property type="protein sequence ID" value="TWB21919.1"/>
    <property type="molecule type" value="Genomic_DNA"/>
</dbReference>
<accession>A0A560FJZ2</accession>
<reference evidence="1 2" key="1">
    <citation type="submission" date="2019-06" db="EMBL/GenBank/DDBJ databases">
        <title>Genomic Encyclopedia of Type Strains, Phase IV (KMG-V): Genome sequencing to study the core and pangenomes of soil and plant-associated prokaryotes.</title>
        <authorList>
            <person name="Whitman W."/>
        </authorList>
    </citation>
    <scope>NUCLEOTIDE SEQUENCE [LARGE SCALE GENOMIC DNA]</scope>
    <source>
        <strain evidence="1 2">BR 11880</strain>
    </source>
</reference>
<dbReference type="Gene3D" id="3.40.50.10070">
    <property type="entry name" value="TolB, N-terminal domain"/>
    <property type="match status" value="1"/>
</dbReference>
<dbReference type="OrthoDB" id="8089716at2"/>
<name>A0A560FJZ2_9PROT</name>
<comment type="caution">
    <text evidence="1">The sequence shown here is derived from an EMBL/GenBank/DDBJ whole genome shotgun (WGS) entry which is preliminary data.</text>
</comment>
<protein>
    <submittedName>
        <fullName evidence="1">Uncharacterized protein DUF2380</fullName>
    </submittedName>
</protein>
<evidence type="ECO:0000313" key="2">
    <source>
        <dbReference type="Proteomes" id="UP000319859"/>
    </source>
</evidence>
<dbReference type="RefSeq" id="WP_145749578.1">
    <property type="nucleotide sequence ID" value="NZ_VITN01000004.1"/>
</dbReference>
<dbReference type="Pfam" id="PF11684">
    <property type="entry name" value="DUF3280"/>
    <property type="match status" value="1"/>
</dbReference>
<proteinExistence type="predicted"/>
<gene>
    <name evidence="1" type="ORF">FBZ89_104167</name>
</gene>